<dbReference type="GO" id="GO:1990961">
    <property type="term" value="P:xenobiotic detoxification by transmembrane export across the plasma membrane"/>
    <property type="evidence" value="ECO:0007669"/>
    <property type="project" value="UniProtKB-ARBA"/>
</dbReference>
<evidence type="ECO:0000256" key="3">
    <source>
        <dbReference type="ARBA" id="ARBA00022475"/>
    </source>
</evidence>
<organism evidence="11 12">
    <name type="scientific">Emcibacter nanhaiensis</name>
    <dbReference type="NCBI Taxonomy" id="1505037"/>
    <lineage>
        <taxon>Bacteria</taxon>
        <taxon>Pseudomonadati</taxon>
        <taxon>Pseudomonadota</taxon>
        <taxon>Alphaproteobacteria</taxon>
        <taxon>Emcibacterales</taxon>
        <taxon>Emcibacteraceae</taxon>
        <taxon>Emcibacter</taxon>
    </lineage>
</organism>
<keyword evidence="5 10" id="KW-1133">Transmembrane helix</keyword>
<feature type="transmembrane region" description="Helical" evidence="10">
    <location>
        <begin position="27"/>
        <end position="46"/>
    </location>
</feature>
<evidence type="ECO:0000256" key="6">
    <source>
        <dbReference type="ARBA" id="ARBA00023136"/>
    </source>
</evidence>
<evidence type="ECO:0000256" key="9">
    <source>
        <dbReference type="RuleBase" id="RU003942"/>
    </source>
</evidence>
<evidence type="ECO:0000313" key="11">
    <source>
        <dbReference type="EMBL" id="TPD56849.1"/>
    </source>
</evidence>
<evidence type="ECO:0000256" key="10">
    <source>
        <dbReference type="SAM" id="Phobius"/>
    </source>
</evidence>
<dbReference type="InterPro" id="IPR045324">
    <property type="entry name" value="Small_multidrug_res"/>
</dbReference>
<dbReference type="OrthoDB" id="9808638at2"/>
<dbReference type="FunFam" id="1.10.3730.20:FF:000001">
    <property type="entry name" value="Quaternary ammonium compound resistance transporter SugE"/>
    <property type="match status" value="1"/>
</dbReference>
<dbReference type="Pfam" id="PF00893">
    <property type="entry name" value="Multi_Drug_Res"/>
    <property type="match status" value="1"/>
</dbReference>
<proteinExistence type="inferred from homology"/>
<dbReference type="Proteomes" id="UP000319148">
    <property type="component" value="Unassembled WGS sequence"/>
</dbReference>
<dbReference type="EMBL" id="VFIY01000019">
    <property type="protein sequence ID" value="TPD56849.1"/>
    <property type="molecule type" value="Genomic_DNA"/>
</dbReference>
<feature type="transmembrane region" description="Helical" evidence="10">
    <location>
        <begin position="84"/>
        <end position="104"/>
    </location>
</feature>
<gene>
    <name evidence="11" type="ORF">FIV46_17930</name>
</gene>
<evidence type="ECO:0000256" key="5">
    <source>
        <dbReference type="ARBA" id="ARBA00022989"/>
    </source>
</evidence>
<evidence type="ECO:0000313" key="12">
    <source>
        <dbReference type="Proteomes" id="UP000319148"/>
    </source>
</evidence>
<keyword evidence="12" id="KW-1185">Reference proteome</keyword>
<dbReference type="Gene3D" id="1.10.3730.20">
    <property type="match status" value="1"/>
</dbReference>
<dbReference type="SUPFAM" id="SSF103481">
    <property type="entry name" value="Multidrug resistance efflux transporter EmrE"/>
    <property type="match status" value="1"/>
</dbReference>
<protein>
    <recommendedName>
        <fullName evidence="8">Guanidinium exporter</fullName>
    </recommendedName>
</protein>
<dbReference type="RefSeq" id="WP_139942320.1">
    <property type="nucleotide sequence ID" value="NZ_JBHSYP010000003.1"/>
</dbReference>
<dbReference type="InterPro" id="IPR037185">
    <property type="entry name" value="EmrE-like"/>
</dbReference>
<dbReference type="GO" id="GO:0005886">
    <property type="term" value="C:plasma membrane"/>
    <property type="evidence" value="ECO:0007669"/>
    <property type="project" value="UniProtKB-SubCell"/>
</dbReference>
<evidence type="ECO:0000256" key="4">
    <source>
        <dbReference type="ARBA" id="ARBA00022692"/>
    </source>
</evidence>
<comment type="subcellular location">
    <subcellularLocation>
        <location evidence="1 9">Cell membrane</location>
        <topology evidence="1 9">Multi-pass membrane protein</topology>
    </subcellularLocation>
</comment>
<reference evidence="12" key="1">
    <citation type="submission" date="2019-06" db="EMBL/GenBank/DDBJ databases">
        <title>The complete genome of Emcibacter congregatus ZYLT.</title>
        <authorList>
            <person name="Zhao Z."/>
        </authorList>
    </citation>
    <scope>NUCLEOTIDE SEQUENCE [LARGE SCALE GENOMIC DNA]</scope>
    <source>
        <strain evidence="12">MCCC 1A06723</strain>
    </source>
</reference>
<dbReference type="AlphaFoldDB" id="A0A501P931"/>
<dbReference type="PANTHER" id="PTHR30561:SF0">
    <property type="entry name" value="GUANIDINIUM EXPORTER"/>
    <property type="match status" value="1"/>
</dbReference>
<comment type="caution">
    <text evidence="11">The sequence shown here is derived from an EMBL/GenBank/DDBJ whole genome shotgun (WGS) entry which is preliminary data.</text>
</comment>
<dbReference type="InterPro" id="IPR000390">
    <property type="entry name" value="Small_drug/metabolite_transptr"/>
</dbReference>
<name>A0A501P931_9PROT</name>
<keyword evidence="4 9" id="KW-0812">Transmembrane</keyword>
<evidence type="ECO:0000256" key="8">
    <source>
        <dbReference type="ARBA" id="ARBA00039168"/>
    </source>
</evidence>
<evidence type="ECO:0000256" key="1">
    <source>
        <dbReference type="ARBA" id="ARBA00004651"/>
    </source>
</evidence>
<keyword evidence="2" id="KW-0813">Transport</keyword>
<evidence type="ECO:0000256" key="7">
    <source>
        <dbReference type="ARBA" id="ARBA00038151"/>
    </source>
</evidence>
<keyword evidence="6 10" id="KW-0472">Membrane</keyword>
<keyword evidence="3" id="KW-1003">Cell membrane</keyword>
<dbReference type="GO" id="GO:0022857">
    <property type="term" value="F:transmembrane transporter activity"/>
    <property type="evidence" value="ECO:0007669"/>
    <property type="project" value="InterPro"/>
</dbReference>
<comment type="similarity">
    <text evidence="7">Belongs to the drug/metabolite transporter (DMT) superfamily. Small multidrug resistance (SMR) (TC 2.A.7.1) family. Gdx/SugE subfamily.</text>
</comment>
<dbReference type="PANTHER" id="PTHR30561">
    <property type="entry name" value="SMR FAMILY PROTON-DEPENDENT DRUG EFFLUX TRANSPORTER SUGE"/>
    <property type="match status" value="1"/>
</dbReference>
<feature type="transmembrane region" description="Helical" evidence="10">
    <location>
        <begin position="58"/>
        <end position="78"/>
    </location>
</feature>
<evidence type="ECO:0000256" key="2">
    <source>
        <dbReference type="ARBA" id="ARBA00022448"/>
    </source>
</evidence>
<sequence>MAWVYLVIAGGFECVWALLLKYSDGFTRFGPTAGFIIAAFISLFFLSRAMQTIPIGTAYAIWTGTGAVGVSIFGMVVLNESKDMLRLFCLGLIVIGILGLKVTAKQ</sequence>
<accession>A0A501P931</accession>